<evidence type="ECO:0008006" key="2">
    <source>
        <dbReference type="Google" id="ProtNLM"/>
    </source>
</evidence>
<dbReference type="InterPro" id="IPR025529">
    <property type="entry name" value="DUF4416"/>
</dbReference>
<reference evidence="1" key="1">
    <citation type="submission" date="2018-05" db="EMBL/GenBank/DDBJ databases">
        <authorList>
            <person name="Lanie J.A."/>
            <person name="Ng W.-L."/>
            <person name="Kazmierczak K.M."/>
            <person name="Andrzejewski T.M."/>
            <person name="Davidsen T.M."/>
            <person name="Wayne K.J."/>
            <person name="Tettelin H."/>
            <person name="Glass J.I."/>
            <person name="Rusch D."/>
            <person name="Podicherti R."/>
            <person name="Tsui H.-C.T."/>
            <person name="Winkler M.E."/>
        </authorList>
    </citation>
    <scope>NUCLEOTIDE SEQUENCE</scope>
</reference>
<sequence>MGAPLQRRLIFFETLLPPAEIVHIKLRCNDIENTLAVDRNRTVNLDAGYMDHNKVILASAKEAGQKIYLDSGIYADIMGRYEKGRYRPFDWTFPDFRDGRYDEEFLAVRRIYLAQRNGLIE</sequence>
<evidence type="ECO:0000313" key="1">
    <source>
        <dbReference type="EMBL" id="SVB30176.1"/>
    </source>
</evidence>
<dbReference type="AlphaFoldDB" id="A0A382CVH7"/>
<protein>
    <recommendedName>
        <fullName evidence="2">DUF4416 domain-containing protein</fullName>
    </recommendedName>
</protein>
<name>A0A382CVH7_9ZZZZ</name>
<proteinExistence type="predicted"/>
<accession>A0A382CVH7</accession>
<gene>
    <name evidence="1" type="ORF">METZ01_LOCUS183030</name>
</gene>
<dbReference type="EMBL" id="UINC01036346">
    <property type="protein sequence ID" value="SVB30176.1"/>
    <property type="molecule type" value="Genomic_DNA"/>
</dbReference>
<dbReference type="Pfam" id="PF14385">
    <property type="entry name" value="DUF4416"/>
    <property type="match status" value="1"/>
</dbReference>
<organism evidence="1">
    <name type="scientific">marine metagenome</name>
    <dbReference type="NCBI Taxonomy" id="408172"/>
    <lineage>
        <taxon>unclassified sequences</taxon>
        <taxon>metagenomes</taxon>
        <taxon>ecological metagenomes</taxon>
    </lineage>
</organism>